<dbReference type="EMBL" id="BRYB01000644">
    <property type="protein sequence ID" value="GMI34520.1"/>
    <property type="molecule type" value="Genomic_DNA"/>
</dbReference>
<evidence type="ECO:0000313" key="6">
    <source>
        <dbReference type="EMBL" id="GMI34520.1"/>
    </source>
</evidence>
<organism evidence="6 7">
    <name type="scientific">Tetraparma gracilis</name>
    <dbReference type="NCBI Taxonomy" id="2962635"/>
    <lineage>
        <taxon>Eukaryota</taxon>
        <taxon>Sar</taxon>
        <taxon>Stramenopiles</taxon>
        <taxon>Ochrophyta</taxon>
        <taxon>Bolidophyceae</taxon>
        <taxon>Parmales</taxon>
        <taxon>Triparmaceae</taxon>
        <taxon>Tetraparma</taxon>
    </lineage>
</organism>
<evidence type="ECO:0000256" key="5">
    <source>
        <dbReference type="ARBA" id="ARBA00023212"/>
    </source>
</evidence>
<proteinExistence type="predicted"/>
<keyword evidence="4" id="KW-0505">Motor protein</keyword>
<evidence type="ECO:0000256" key="3">
    <source>
        <dbReference type="ARBA" id="ARBA00022701"/>
    </source>
</evidence>
<gene>
    <name evidence="6" type="ORF">TeGR_g10034</name>
</gene>
<reference evidence="6 7" key="1">
    <citation type="journal article" date="2023" name="Commun. Biol.">
        <title>Genome analysis of Parmales, the sister group of diatoms, reveals the evolutionary specialization of diatoms from phago-mixotrophs to photoautotrophs.</title>
        <authorList>
            <person name="Ban H."/>
            <person name="Sato S."/>
            <person name="Yoshikawa S."/>
            <person name="Yamada K."/>
            <person name="Nakamura Y."/>
            <person name="Ichinomiya M."/>
            <person name="Sato N."/>
            <person name="Blanc-Mathieu R."/>
            <person name="Endo H."/>
            <person name="Kuwata A."/>
            <person name="Ogata H."/>
        </authorList>
    </citation>
    <scope>NUCLEOTIDE SEQUENCE [LARGE SCALE GENOMIC DNA]</scope>
</reference>
<evidence type="ECO:0000256" key="4">
    <source>
        <dbReference type="ARBA" id="ARBA00023175"/>
    </source>
</evidence>
<evidence type="ECO:0000313" key="7">
    <source>
        <dbReference type="Proteomes" id="UP001165060"/>
    </source>
</evidence>
<dbReference type="PANTHER" id="PTHR47971:SF8">
    <property type="entry name" value="KINESIN-LIKE PROTEIN"/>
    <property type="match status" value="1"/>
</dbReference>
<keyword evidence="5" id="KW-0206">Cytoskeleton</keyword>
<comment type="subcellular location">
    <subcellularLocation>
        <location evidence="1">Cytoplasm</location>
        <location evidence="1">Cytoskeleton</location>
    </subcellularLocation>
</comment>
<sequence length="128" mass="14566">MKTPEPQDDIDLLHASLRSRGEEENTENSSAVAELHRTVEQIFEDEEALLNMHMSIIQENAELLTAEGKLLQQVQGNEDYNIDQYANQLEQILERKSELIATLGGKLSKFRESLAREEELSKRVGKIS</sequence>
<dbReference type="PANTHER" id="PTHR47971">
    <property type="entry name" value="KINESIN-RELATED PROTEIN 6"/>
    <property type="match status" value="1"/>
</dbReference>
<keyword evidence="2" id="KW-0963">Cytoplasm</keyword>
<evidence type="ECO:0000256" key="2">
    <source>
        <dbReference type="ARBA" id="ARBA00022490"/>
    </source>
</evidence>
<dbReference type="InterPro" id="IPR027640">
    <property type="entry name" value="Kinesin-like_fam"/>
</dbReference>
<keyword evidence="3" id="KW-0493">Microtubule</keyword>
<evidence type="ECO:0000256" key="1">
    <source>
        <dbReference type="ARBA" id="ARBA00004245"/>
    </source>
</evidence>
<name>A0ABQ6MVQ7_9STRA</name>
<accession>A0ABQ6MVQ7</accession>
<protein>
    <submittedName>
        <fullName evidence="6">Uncharacterized protein</fullName>
    </submittedName>
</protein>
<keyword evidence="7" id="KW-1185">Reference proteome</keyword>
<comment type="caution">
    <text evidence="6">The sequence shown here is derived from an EMBL/GenBank/DDBJ whole genome shotgun (WGS) entry which is preliminary data.</text>
</comment>
<dbReference type="Proteomes" id="UP001165060">
    <property type="component" value="Unassembled WGS sequence"/>
</dbReference>